<dbReference type="InterPro" id="IPR023780">
    <property type="entry name" value="Chromo_domain"/>
</dbReference>
<feature type="domain" description="Chromo" evidence="4">
    <location>
        <begin position="223"/>
        <end position="291"/>
    </location>
</feature>
<protein>
    <recommendedName>
        <fullName evidence="4">Chromo domain-containing protein</fullName>
    </recommendedName>
</protein>
<dbReference type="EMBL" id="KQ257455">
    <property type="protein sequence ID" value="KND01223.1"/>
    <property type="molecule type" value="Genomic_DNA"/>
</dbReference>
<gene>
    <name evidence="5" type="ORF">SPPG_04314</name>
</gene>
<dbReference type="InterPro" id="IPR016197">
    <property type="entry name" value="Chromo-like_dom_sf"/>
</dbReference>
<feature type="compositionally biased region" description="Basic residues" evidence="3">
    <location>
        <begin position="202"/>
        <end position="214"/>
    </location>
</feature>
<dbReference type="InterPro" id="IPR051219">
    <property type="entry name" value="Heterochromatin_chromo-domain"/>
</dbReference>
<evidence type="ECO:0000256" key="2">
    <source>
        <dbReference type="ARBA" id="ARBA00023242"/>
    </source>
</evidence>
<keyword evidence="6" id="KW-1185">Reference proteome</keyword>
<feature type="region of interest" description="Disordered" evidence="3">
    <location>
        <begin position="181"/>
        <end position="219"/>
    </location>
</feature>
<dbReference type="VEuPathDB" id="FungiDB:SPPG_04314"/>
<evidence type="ECO:0000256" key="3">
    <source>
        <dbReference type="SAM" id="MobiDB-lite"/>
    </source>
</evidence>
<comment type="subcellular location">
    <subcellularLocation>
        <location evidence="1">Nucleus</location>
    </subcellularLocation>
</comment>
<dbReference type="Gene3D" id="2.40.50.40">
    <property type="match status" value="1"/>
</dbReference>
<dbReference type="PROSITE" id="PS50013">
    <property type="entry name" value="CHROMO_2"/>
    <property type="match status" value="1"/>
</dbReference>
<feature type="region of interest" description="Disordered" evidence="3">
    <location>
        <begin position="257"/>
        <end position="306"/>
    </location>
</feature>
<feature type="compositionally biased region" description="Basic residues" evidence="3">
    <location>
        <begin position="181"/>
        <end position="191"/>
    </location>
</feature>
<dbReference type="GO" id="GO:0005634">
    <property type="term" value="C:nucleus"/>
    <property type="evidence" value="ECO:0007669"/>
    <property type="project" value="UniProtKB-SubCell"/>
</dbReference>
<dbReference type="RefSeq" id="XP_016609262.1">
    <property type="nucleotide sequence ID" value="XM_016752556.1"/>
</dbReference>
<evidence type="ECO:0000313" key="5">
    <source>
        <dbReference type="EMBL" id="KND01223.1"/>
    </source>
</evidence>
<dbReference type="PANTHER" id="PTHR22812">
    <property type="entry name" value="CHROMOBOX PROTEIN"/>
    <property type="match status" value="1"/>
</dbReference>
<dbReference type="CDD" id="cd00024">
    <property type="entry name" value="CD_CSD"/>
    <property type="match status" value="1"/>
</dbReference>
<proteinExistence type="predicted"/>
<dbReference type="Pfam" id="PF00385">
    <property type="entry name" value="Chromo"/>
    <property type="match status" value="1"/>
</dbReference>
<name>A0A0L0HJL8_SPIPD</name>
<dbReference type="GeneID" id="27687770"/>
<dbReference type="InterPro" id="IPR000953">
    <property type="entry name" value="Chromo/chromo_shadow_dom"/>
</dbReference>
<feature type="compositionally biased region" description="Basic and acidic residues" evidence="3">
    <location>
        <begin position="275"/>
        <end position="288"/>
    </location>
</feature>
<sequence length="306" mass="34467">METRKDPLQKGEPTLTEMLAEIWGWDLTVPTEEELDMYDVSMSNLKGEVNFLAHVTSFPRFSDNERTDGSEAADFEKTTIQHPSLRHAALMKAKTTIAETEEARSPQEEQSGTTLPVKVSPVEEAQKVARPLIVGESQISSNVIPNQPEVPAISAPNLEKATDAAATNGFGIPLHERIKTKKRKAAVHKIGSRQSLSPLSRASKKPPKQKRKKQRSEEDADIFEVERILDVQITYDGGEGEGNRRVRYLVAWKGYPDESENTWEPEENLESAPLKVKEFWDSRKRNNERSSAGESPKREVKMEVFE</sequence>
<dbReference type="Proteomes" id="UP000053201">
    <property type="component" value="Unassembled WGS sequence"/>
</dbReference>
<keyword evidence="2" id="KW-0539">Nucleus</keyword>
<organism evidence="5 6">
    <name type="scientific">Spizellomyces punctatus (strain DAOM BR117)</name>
    <dbReference type="NCBI Taxonomy" id="645134"/>
    <lineage>
        <taxon>Eukaryota</taxon>
        <taxon>Fungi</taxon>
        <taxon>Fungi incertae sedis</taxon>
        <taxon>Chytridiomycota</taxon>
        <taxon>Chytridiomycota incertae sedis</taxon>
        <taxon>Chytridiomycetes</taxon>
        <taxon>Spizellomycetales</taxon>
        <taxon>Spizellomycetaceae</taxon>
        <taxon>Spizellomyces</taxon>
    </lineage>
</organism>
<reference evidence="5 6" key="1">
    <citation type="submission" date="2009-08" db="EMBL/GenBank/DDBJ databases">
        <title>The Genome Sequence of Spizellomyces punctatus strain DAOM BR117.</title>
        <authorList>
            <consortium name="The Broad Institute Genome Sequencing Platform"/>
            <person name="Russ C."/>
            <person name="Cuomo C."/>
            <person name="Shea T."/>
            <person name="Young S.K."/>
            <person name="Zeng Q."/>
            <person name="Koehrsen M."/>
            <person name="Haas B."/>
            <person name="Borodovsky M."/>
            <person name="Guigo R."/>
            <person name="Alvarado L."/>
            <person name="Berlin A."/>
            <person name="Bochicchio J."/>
            <person name="Borenstein D."/>
            <person name="Chapman S."/>
            <person name="Chen Z."/>
            <person name="Engels R."/>
            <person name="Freedman E."/>
            <person name="Gellesch M."/>
            <person name="Goldberg J."/>
            <person name="Griggs A."/>
            <person name="Gujja S."/>
            <person name="Heiman D."/>
            <person name="Hepburn T."/>
            <person name="Howarth C."/>
            <person name="Jen D."/>
            <person name="Larson L."/>
            <person name="Lewis B."/>
            <person name="Mehta T."/>
            <person name="Park D."/>
            <person name="Pearson M."/>
            <person name="Roberts A."/>
            <person name="Saif S."/>
            <person name="Shenoy N."/>
            <person name="Sisk P."/>
            <person name="Stolte C."/>
            <person name="Sykes S."/>
            <person name="Thomson T."/>
            <person name="Walk T."/>
            <person name="White J."/>
            <person name="Yandava C."/>
            <person name="Burger G."/>
            <person name="Gray M.W."/>
            <person name="Holland P.W.H."/>
            <person name="King N."/>
            <person name="Lang F.B.F."/>
            <person name="Roger A.J."/>
            <person name="Ruiz-Trillo I."/>
            <person name="Lander E."/>
            <person name="Nusbaum C."/>
        </authorList>
    </citation>
    <scope>NUCLEOTIDE SEQUENCE [LARGE SCALE GENOMIC DNA]</scope>
    <source>
        <strain evidence="5 6">DAOM BR117</strain>
    </source>
</reference>
<evidence type="ECO:0000256" key="1">
    <source>
        <dbReference type="ARBA" id="ARBA00004123"/>
    </source>
</evidence>
<dbReference type="STRING" id="645134.A0A0L0HJL8"/>
<dbReference type="AlphaFoldDB" id="A0A0L0HJL8"/>
<dbReference type="SMART" id="SM00298">
    <property type="entry name" value="CHROMO"/>
    <property type="match status" value="1"/>
</dbReference>
<dbReference type="SUPFAM" id="SSF54160">
    <property type="entry name" value="Chromo domain-like"/>
    <property type="match status" value="1"/>
</dbReference>
<evidence type="ECO:0000259" key="4">
    <source>
        <dbReference type="PROSITE" id="PS50013"/>
    </source>
</evidence>
<feature type="compositionally biased region" description="Acidic residues" evidence="3">
    <location>
        <begin position="257"/>
        <end position="269"/>
    </location>
</feature>
<feature type="compositionally biased region" description="Basic and acidic residues" evidence="3">
    <location>
        <begin position="295"/>
        <end position="306"/>
    </location>
</feature>
<evidence type="ECO:0000313" key="6">
    <source>
        <dbReference type="Proteomes" id="UP000053201"/>
    </source>
</evidence>
<accession>A0A0L0HJL8</accession>
<dbReference type="OrthoDB" id="2630497at2759"/>
<feature type="region of interest" description="Disordered" evidence="3">
    <location>
        <begin position="98"/>
        <end position="117"/>
    </location>
</feature>
<dbReference type="InParanoid" id="A0A0L0HJL8"/>